<gene>
    <name evidence="1" type="ORF">ATN07_33050</name>
</gene>
<dbReference type="EMBL" id="CP013278">
    <property type="protein sequence ID" value="AND28541.1"/>
    <property type="molecule type" value="Genomic_DNA"/>
</dbReference>
<dbReference type="PATRIC" id="fig|1430.6.peg.2098"/>
<dbReference type="AlphaFoldDB" id="A0A161JR81"/>
<accession>A0A161JR81</accession>
<proteinExistence type="predicted"/>
<protein>
    <submittedName>
        <fullName evidence="1">Uncharacterized protein</fullName>
    </submittedName>
</protein>
<evidence type="ECO:0000313" key="1">
    <source>
        <dbReference type="EMBL" id="AND28541.1"/>
    </source>
</evidence>
<name>A0A161JR81_BACTI</name>
<reference evidence="1" key="1">
    <citation type="journal article" date="2017" name="Res. Microbiol.">
        <title>Comparative genomics of extrachromosomal elements in Bacillus thuringiensis subsp. israelensis.</title>
        <authorList>
            <person name="Bolotin A."/>
            <person name="Gillis A."/>
            <person name="Sanchis V."/>
            <person name="Nielsen-LeRoux C."/>
            <person name="Mahillon J."/>
            <person name="Lereclus D."/>
            <person name="Sorokin A."/>
        </authorList>
    </citation>
    <scope>NUCLEOTIDE SEQUENCE</scope>
    <source>
        <strain evidence="1">AM65-52</strain>
        <plasmid evidence="1">pAM65-52-3-235K</plasmid>
    </source>
</reference>
<sequence length="110" mass="12941">MSTQRRLRSELKQGLHQFMMSLYNSYLQTLPHEEAVEQISLCLAEEFEYFTKQAMKQEDSLDLGSLINKVEKRARSERDSAKQFGLYEDVEVLVRAQEILTKYNTTEDNK</sequence>
<dbReference type="RefSeq" id="WP_000107273.1">
    <property type="nucleotide sequence ID" value="NZ_CP013278.1"/>
</dbReference>
<keyword evidence="1" id="KW-0614">Plasmid</keyword>
<organism evidence="1">
    <name type="scientific">Bacillus thuringiensis subsp. israelensis</name>
    <dbReference type="NCBI Taxonomy" id="1430"/>
    <lineage>
        <taxon>Bacteria</taxon>
        <taxon>Bacillati</taxon>
        <taxon>Bacillota</taxon>
        <taxon>Bacilli</taxon>
        <taxon>Bacillales</taxon>
        <taxon>Bacillaceae</taxon>
        <taxon>Bacillus</taxon>
        <taxon>Bacillus cereus group</taxon>
    </lineage>
</organism>
<geneLocation type="plasmid" evidence="1">
    <name>pAM65-52-3-235K</name>
</geneLocation>